<dbReference type="InterPro" id="IPR015797">
    <property type="entry name" value="NUDIX_hydrolase-like_dom_sf"/>
</dbReference>
<evidence type="ECO:0000256" key="5">
    <source>
        <dbReference type="ARBA" id="ARBA00022842"/>
    </source>
</evidence>
<evidence type="ECO:0000256" key="1">
    <source>
        <dbReference type="ARBA" id="ARBA00001936"/>
    </source>
</evidence>
<comment type="caution">
    <text evidence="8">The sequence shown here is derived from an EMBL/GenBank/DDBJ whole genome shotgun (WGS) entry which is preliminary data.</text>
</comment>
<dbReference type="SUPFAM" id="SSF55811">
    <property type="entry name" value="Nudix"/>
    <property type="match status" value="1"/>
</dbReference>
<dbReference type="RefSeq" id="WP_188643524.1">
    <property type="nucleotide sequence ID" value="NZ_BMKL01000001.1"/>
</dbReference>
<dbReference type="PANTHER" id="PTHR12318">
    <property type="entry name" value="TESTOSTERONE-REGULATED PROTEIN RP2"/>
    <property type="match status" value="1"/>
</dbReference>
<organism evidence="8 9">
    <name type="scientific">Tsuneonella deserti</name>
    <dbReference type="NCBI Taxonomy" id="2035528"/>
    <lineage>
        <taxon>Bacteria</taxon>
        <taxon>Pseudomonadati</taxon>
        <taxon>Pseudomonadota</taxon>
        <taxon>Alphaproteobacteria</taxon>
        <taxon>Sphingomonadales</taxon>
        <taxon>Erythrobacteraceae</taxon>
        <taxon>Tsuneonella</taxon>
    </lineage>
</organism>
<evidence type="ECO:0000313" key="9">
    <source>
        <dbReference type="Proteomes" id="UP000619041"/>
    </source>
</evidence>
<dbReference type="InterPro" id="IPR000086">
    <property type="entry name" value="NUDIX_hydrolase_dom"/>
</dbReference>
<reference evidence="9" key="1">
    <citation type="journal article" date="2019" name="Int. J. Syst. Evol. Microbiol.">
        <title>The Global Catalogue of Microorganisms (GCM) 10K type strain sequencing project: providing services to taxonomists for standard genome sequencing and annotation.</title>
        <authorList>
            <consortium name="The Broad Institute Genomics Platform"/>
            <consortium name="The Broad Institute Genome Sequencing Center for Infectious Disease"/>
            <person name="Wu L."/>
            <person name="Ma J."/>
        </authorList>
    </citation>
    <scope>NUCLEOTIDE SEQUENCE [LARGE SCALE GENOMIC DNA]</scope>
    <source>
        <strain evidence="9">CGMCC 1.15959</strain>
    </source>
</reference>
<dbReference type="PROSITE" id="PS51462">
    <property type="entry name" value="NUDIX"/>
    <property type="match status" value="1"/>
</dbReference>
<feature type="domain" description="Nudix hydrolase" evidence="7">
    <location>
        <begin position="8"/>
        <end position="201"/>
    </location>
</feature>
<comment type="cofactor">
    <cofactor evidence="1">
        <name>Mn(2+)</name>
        <dbReference type="ChEBI" id="CHEBI:29035"/>
    </cofactor>
</comment>
<accession>A0ABQ1RY52</accession>
<keyword evidence="6" id="KW-0464">Manganese</keyword>
<evidence type="ECO:0000313" key="8">
    <source>
        <dbReference type="EMBL" id="GGD86987.1"/>
    </source>
</evidence>
<keyword evidence="4 8" id="KW-0378">Hydrolase</keyword>
<keyword evidence="3" id="KW-0479">Metal-binding</keyword>
<evidence type="ECO:0000256" key="3">
    <source>
        <dbReference type="ARBA" id="ARBA00022723"/>
    </source>
</evidence>
<dbReference type="GO" id="GO:0016787">
    <property type="term" value="F:hydrolase activity"/>
    <property type="evidence" value="ECO:0007669"/>
    <property type="project" value="UniProtKB-KW"/>
</dbReference>
<dbReference type="PANTHER" id="PTHR12318:SF0">
    <property type="entry name" value="ACYL-COENZYME A DIPHOSPHATASE NUDT19"/>
    <property type="match status" value="1"/>
</dbReference>
<dbReference type="CDD" id="cd18870">
    <property type="entry name" value="NUDIX_AcylCoAdiphos_Nudt19"/>
    <property type="match status" value="1"/>
</dbReference>
<dbReference type="InterPro" id="IPR039121">
    <property type="entry name" value="NUDT19"/>
</dbReference>
<dbReference type="Gene3D" id="3.90.79.10">
    <property type="entry name" value="Nucleoside Triphosphate Pyrophosphohydrolase"/>
    <property type="match status" value="1"/>
</dbReference>
<evidence type="ECO:0000259" key="7">
    <source>
        <dbReference type="PROSITE" id="PS51462"/>
    </source>
</evidence>
<dbReference type="Proteomes" id="UP000619041">
    <property type="component" value="Unassembled WGS sequence"/>
</dbReference>
<keyword evidence="5" id="KW-0460">Magnesium</keyword>
<keyword evidence="9" id="KW-1185">Reference proteome</keyword>
<evidence type="ECO:0000256" key="2">
    <source>
        <dbReference type="ARBA" id="ARBA00001946"/>
    </source>
</evidence>
<protein>
    <submittedName>
        <fullName evidence="8">NUDIX hydrolase</fullName>
    </submittedName>
</protein>
<dbReference type="EMBL" id="BMKL01000001">
    <property type="protein sequence ID" value="GGD86987.1"/>
    <property type="molecule type" value="Genomic_DNA"/>
</dbReference>
<evidence type="ECO:0000256" key="6">
    <source>
        <dbReference type="ARBA" id="ARBA00023211"/>
    </source>
</evidence>
<proteinExistence type="predicted"/>
<gene>
    <name evidence="8" type="ORF">GCM10011515_03080</name>
</gene>
<evidence type="ECO:0000256" key="4">
    <source>
        <dbReference type="ARBA" id="ARBA00022801"/>
    </source>
</evidence>
<comment type="cofactor">
    <cofactor evidence="2">
        <name>Mg(2+)</name>
        <dbReference type="ChEBI" id="CHEBI:18420"/>
    </cofactor>
</comment>
<name>A0ABQ1RY52_9SPHN</name>
<sequence>MTSPDPVAPVPAATMLLLRDDPEFEVLMVKRHHQIDFASGALVFPGGKPTDSDEAPDWADHCCGWETFDHTQRTLRIAAIREAYEEAGILLAENNNGTEFEDACDLESRKAVEGGTRAFLDIVRDAGVRLSLDRLTHFARWITPTFMHKRFDTHFFVVRAPERQIAACDGYETVDAEWLSPRKALRLGESGERTIIFPTRLNLQLLAEADSAEECVAKANAREIVTVIPEIVQREGKNVLTIPKNTGYGPAFEVMS</sequence>